<dbReference type="PANTHER" id="PTHR10788:SF106">
    <property type="entry name" value="BCDNA.GH08860"/>
    <property type="match status" value="1"/>
</dbReference>
<gene>
    <name evidence="2" type="ORF">ACFQL9_08920</name>
</gene>
<feature type="compositionally biased region" description="Basic and acidic residues" evidence="1">
    <location>
        <begin position="1"/>
        <end position="14"/>
    </location>
</feature>
<organism evidence="2 3">
    <name type="scientific">Halobaculum lipolyticum</name>
    <dbReference type="NCBI Taxonomy" id="3032001"/>
    <lineage>
        <taxon>Archaea</taxon>
        <taxon>Methanobacteriati</taxon>
        <taxon>Methanobacteriota</taxon>
        <taxon>Stenosarchaea group</taxon>
        <taxon>Halobacteria</taxon>
        <taxon>Halobacteriales</taxon>
        <taxon>Haloferacaceae</taxon>
        <taxon>Halobaculum</taxon>
    </lineage>
</organism>
<dbReference type="GO" id="GO:0016758">
    <property type="term" value="F:hexosyltransferase activity"/>
    <property type="evidence" value="ECO:0007669"/>
    <property type="project" value="UniProtKB-ARBA"/>
</dbReference>
<feature type="region of interest" description="Disordered" evidence="1">
    <location>
        <begin position="1"/>
        <end position="24"/>
    </location>
</feature>
<dbReference type="Gene3D" id="3.40.50.2000">
    <property type="entry name" value="Glycogen Phosphorylase B"/>
    <property type="match status" value="2"/>
</dbReference>
<dbReference type="PANTHER" id="PTHR10788">
    <property type="entry name" value="TREHALOSE-6-PHOSPHATE SYNTHASE"/>
    <property type="match status" value="1"/>
</dbReference>
<dbReference type="SUPFAM" id="SSF53756">
    <property type="entry name" value="UDP-Glycosyltransferase/glycogen phosphorylase"/>
    <property type="match status" value="1"/>
</dbReference>
<dbReference type="Proteomes" id="UP001596461">
    <property type="component" value="Unassembled WGS sequence"/>
</dbReference>
<comment type="caution">
    <text evidence="2">The sequence shown here is derived from an EMBL/GenBank/DDBJ whole genome shotgun (WGS) entry which is preliminary data.</text>
</comment>
<dbReference type="GeneID" id="81124185"/>
<dbReference type="EMBL" id="JBHTAH010000006">
    <property type="protein sequence ID" value="MFC7069761.1"/>
    <property type="molecule type" value="Genomic_DNA"/>
</dbReference>
<dbReference type="AlphaFoldDB" id="A0ABD5W9P9"/>
<dbReference type="Pfam" id="PF00982">
    <property type="entry name" value="Glyco_transf_20"/>
    <property type="match status" value="1"/>
</dbReference>
<accession>A0ABD5W9P9</accession>
<reference evidence="2 3" key="1">
    <citation type="journal article" date="2019" name="Int. J. Syst. Evol. Microbiol.">
        <title>The Global Catalogue of Microorganisms (GCM) 10K type strain sequencing project: providing services to taxonomists for standard genome sequencing and annotation.</title>
        <authorList>
            <consortium name="The Broad Institute Genomics Platform"/>
            <consortium name="The Broad Institute Genome Sequencing Center for Infectious Disease"/>
            <person name="Wu L."/>
            <person name="Ma J."/>
        </authorList>
    </citation>
    <scope>NUCLEOTIDE SEQUENCE [LARGE SCALE GENOMIC DNA]</scope>
    <source>
        <strain evidence="2 3">DT31</strain>
    </source>
</reference>
<name>A0ABD5W9P9_9EURY</name>
<sequence>MAESEAEGRARSASDDASVEDGGEVVVVSNRQPYRHEWRDGEIAVDRPTGGLTAGLDAVVRRIDGSWIAWGDGDADREVVDEDDCVAVPPDADDQYPLRRVWLTDDQVDGYYYGFSNRVLWPVCHGALTRVAEDSGAWDAYRGVNERFADAVAERTGPGDVVWLQDYHFGLVPRLLRSRLPDDVVVTQFWHIPWPGWDTFRACPHGEELLRGLLGNDLLVVHVDRYRQNFLDCVAAALPEATVDRDSGRVRHADGVTTVEAYPLGVDTERIAEHALSPAASERWDRLRSQYDLGDDVRLAVGVDRLDYTKGITERVDAVERLLERHPELRGEFTLLQVGSESRSRIPAYREVQTDVVEAVTRVNGRFRTDDWRPVVYTTDRLTDEELYTLFHNADLGVVSPIRDGMNLVAQEYVAAQAGGDGVLVLSRQAGVHDLVGDSAVSITPQDTDGFADGLYEALTMPEAERRERMAALVRRCRACDTEAWIDDVLGRVEHLRGDGVPERP</sequence>
<dbReference type="InterPro" id="IPR001830">
    <property type="entry name" value="Glyco_trans_20"/>
</dbReference>
<evidence type="ECO:0000313" key="3">
    <source>
        <dbReference type="Proteomes" id="UP001596461"/>
    </source>
</evidence>
<dbReference type="GO" id="GO:0005992">
    <property type="term" value="P:trehalose biosynthetic process"/>
    <property type="evidence" value="ECO:0007669"/>
    <property type="project" value="UniProtKB-ARBA"/>
</dbReference>
<protein>
    <submittedName>
        <fullName evidence="2">Trehalose-6-phosphate synthase</fullName>
    </submittedName>
</protein>
<keyword evidence="3" id="KW-1185">Reference proteome</keyword>
<proteinExistence type="predicted"/>
<evidence type="ECO:0000256" key="1">
    <source>
        <dbReference type="SAM" id="MobiDB-lite"/>
    </source>
</evidence>
<evidence type="ECO:0000313" key="2">
    <source>
        <dbReference type="EMBL" id="MFC7069761.1"/>
    </source>
</evidence>
<dbReference type="RefSeq" id="WP_284032342.1">
    <property type="nucleotide sequence ID" value="NZ_CP126154.1"/>
</dbReference>
<dbReference type="CDD" id="cd03788">
    <property type="entry name" value="GT20_TPS"/>
    <property type="match status" value="1"/>
</dbReference>